<dbReference type="InterPro" id="IPR022608">
    <property type="entry name" value="Tscrpt_reg_SplA"/>
</dbReference>
<evidence type="ECO:0000313" key="2">
    <source>
        <dbReference type="Proteomes" id="UP000273145"/>
    </source>
</evidence>
<organism evidence="1 2">
    <name type="scientific">Paenibacillus lentus</name>
    <dbReference type="NCBI Taxonomy" id="1338368"/>
    <lineage>
        <taxon>Bacteria</taxon>
        <taxon>Bacillati</taxon>
        <taxon>Bacillota</taxon>
        <taxon>Bacilli</taxon>
        <taxon>Bacillales</taxon>
        <taxon>Paenibacillaceae</taxon>
        <taxon>Paenibacillus</taxon>
    </lineage>
</organism>
<sequence>MDLHNDNNIYKPGDIVYVFYRNPHTQDVAHIQQAAVVNHPDNPQELAMFLYETYYPLSHEMAVYTTQEEAEQAYRYYFGTASEESFE</sequence>
<gene>
    <name evidence="1" type="ORF">EIM92_15025</name>
</gene>
<proteinExistence type="predicted"/>
<dbReference type="Proteomes" id="UP000273145">
    <property type="component" value="Chromosome"/>
</dbReference>
<accession>A0A3S8S1F3</accession>
<evidence type="ECO:0000313" key="1">
    <source>
        <dbReference type="EMBL" id="AZK49062.1"/>
    </source>
</evidence>
<dbReference type="Pfam" id="PF11132">
    <property type="entry name" value="SplA"/>
    <property type="match status" value="1"/>
</dbReference>
<name>A0A3S8S1F3_9BACL</name>
<keyword evidence="2" id="KW-1185">Reference proteome</keyword>
<dbReference type="EMBL" id="CP034248">
    <property type="protein sequence ID" value="AZK49062.1"/>
    <property type="molecule type" value="Genomic_DNA"/>
</dbReference>
<reference evidence="1 2" key="1">
    <citation type="submission" date="2018-11" db="EMBL/GenBank/DDBJ databases">
        <title>Genome sequencing of Paenibacillus lentus DSM25539(T).</title>
        <authorList>
            <person name="Kook J.-K."/>
            <person name="Park S.-N."/>
            <person name="Lim Y.K."/>
        </authorList>
    </citation>
    <scope>NUCLEOTIDE SEQUENCE [LARGE SCALE GENOMIC DNA]</scope>
    <source>
        <strain evidence="1 2">DSM 25539</strain>
    </source>
</reference>
<dbReference type="KEGG" id="plen:EIM92_15025"/>
<dbReference type="AlphaFoldDB" id="A0A3S8S1F3"/>
<dbReference type="RefSeq" id="WP_125085204.1">
    <property type="nucleotide sequence ID" value="NZ_CP034248.1"/>
</dbReference>
<protein>
    <submittedName>
        <fullName evidence="1">Transcriptional regulator SplA</fullName>
    </submittedName>
</protein>
<dbReference type="OrthoDB" id="2970581at2"/>